<organism evidence="1">
    <name type="scientific">Arundo donax</name>
    <name type="common">Giant reed</name>
    <name type="synonym">Donax arundinaceus</name>
    <dbReference type="NCBI Taxonomy" id="35708"/>
    <lineage>
        <taxon>Eukaryota</taxon>
        <taxon>Viridiplantae</taxon>
        <taxon>Streptophyta</taxon>
        <taxon>Embryophyta</taxon>
        <taxon>Tracheophyta</taxon>
        <taxon>Spermatophyta</taxon>
        <taxon>Magnoliopsida</taxon>
        <taxon>Liliopsida</taxon>
        <taxon>Poales</taxon>
        <taxon>Poaceae</taxon>
        <taxon>PACMAD clade</taxon>
        <taxon>Arundinoideae</taxon>
        <taxon>Arundineae</taxon>
        <taxon>Arundo</taxon>
    </lineage>
</organism>
<reference evidence="1" key="2">
    <citation type="journal article" date="2015" name="Data Brief">
        <title>Shoot transcriptome of the giant reed, Arundo donax.</title>
        <authorList>
            <person name="Barrero R.A."/>
            <person name="Guerrero F.D."/>
            <person name="Moolhuijzen P."/>
            <person name="Goolsby J.A."/>
            <person name="Tidwell J."/>
            <person name="Bellgard S.E."/>
            <person name="Bellgard M.I."/>
        </authorList>
    </citation>
    <scope>NUCLEOTIDE SEQUENCE</scope>
    <source>
        <tissue evidence="1">Shoot tissue taken approximately 20 cm above the soil surface</tissue>
    </source>
</reference>
<accession>A0A0A9ESH2</accession>
<dbReference type="EMBL" id="GBRH01197055">
    <property type="protein sequence ID" value="JAE00841.1"/>
    <property type="molecule type" value="Transcribed_RNA"/>
</dbReference>
<proteinExistence type="predicted"/>
<name>A0A0A9ESH2_ARUDO</name>
<reference evidence="1" key="1">
    <citation type="submission" date="2014-09" db="EMBL/GenBank/DDBJ databases">
        <authorList>
            <person name="Magalhaes I.L.F."/>
            <person name="Oliveira U."/>
            <person name="Santos F.R."/>
            <person name="Vidigal T.H.D.A."/>
            <person name="Brescovit A.D."/>
            <person name="Santos A.J."/>
        </authorList>
    </citation>
    <scope>NUCLEOTIDE SEQUENCE</scope>
    <source>
        <tissue evidence="1">Shoot tissue taken approximately 20 cm above the soil surface</tissue>
    </source>
</reference>
<protein>
    <submittedName>
        <fullName evidence="1">Uncharacterized protein</fullName>
    </submittedName>
</protein>
<evidence type="ECO:0000313" key="1">
    <source>
        <dbReference type="EMBL" id="JAE00841.1"/>
    </source>
</evidence>
<sequence>MASPAAALQCSSEDSMWRNTSDLAARMALWAGIGGPVQVLTKISVWIPSFHASTKPWWR</sequence>
<dbReference type="AlphaFoldDB" id="A0A0A9ESH2"/>